<sequence length="126" mass="14968">MDNDLAKLLRSVIREELEPVNERLERIETEQTGLKQEVQIVKQDQQTLRQDVQIVKQDQQTLKQDVHILKQDVQILKQDQELIKRAVLDTNERVIRMESILENQHRIIELLSARSIEQEALIKRIK</sequence>
<reference evidence="1 2" key="1">
    <citation type="submission" date="2019-10" db="EMBL/GenBank/DDBJ databases">
        <title>Description of Paenibacillus terricola sp. nov.</title>
        <authorList>
            <person name="Carlier A."/>
            <person name="Qi S."/>
        </authorList>
    </citation>
    <scope>NUCLEOTIDE SEQUENCE [LARGE SCALE GENOMIC DNA]</scope>
    <source>
        <strain evidence="1 2">LMG 31459</strain>
    </source>
</reference>
<dbReference type="Gene3D" id="1.20.5.190">
    <property type="match status" value="1"/>
</dbReference>
<accession>A0ABX1YLH9</accession>
<keyword evidence="2" id="KW-1185">Reference proteome</keyword>
<organism evidence="1 2">
    <name type="scientific">Paenibacillus phytohabitans</name>
    <dbReference type="NCBI Taxonomy" id="2654978"/>
    <lineage>
        <taxon>Bacteria</taxon>
        <taxon>Bacillati</taxon>
        <taxon>Bacillota</taxon>
        <taxon>Bacilli</taxon>
        <taxon>Bacillales</taxon>
        <taxon>Paenibacillaceae</taxon>
        <taxon>Paenibacillus</taxon>
    </lineage>
</organism>
<proteinExistence type="predicted"/>
<evidence type="ECO:0000313" key="2">
    <source>
        <dbReference type="Proteomes" id="UP000596857"/>
    </source>
</evidence>
<dbReference type="RefSeq" id="WP_171719323.1">
    <property type="nucleotide sequence ID" value="NZ_WHOB01000069.1"/>
</dbReference>
<evidence type="ECO:0000313" key="1">
    <source>
        <dbReference type="EMBL" id="NOU81917.1"/>
    </source>
</evidence>
<dbReference type="EMBL" id="WHOB01000069">
    <property type="protein sequence ID" value="NOU81917.1"/>
    <property type="molecule type" value="Genomic_DNA"/>
</dbReference>
<protein>
    <submittedName>
        <fullName evidence="1">Uncharacterized protein</fullName>
    </submittedName>
</protein>
<name>A0ABX1YLH9_9BACL</name>
<gene>
    <name evidence="1" type="ORF">GC101_23935</name>
</gene>
<dbReference type="Proteomes" id="UP000596857">
    <property type="component" value="Unassembled WGS sequence"/>
</dbReference>
<comment type="caution">
    <text evidence="1">The sequence shown here is derived from an EMBL/GenBank/DDBJ whole genome shotgun (WGS) entry which is preliminary data.</text>
</comment>